<dbReference type="Gene3D" id="3.40.50.150">
    <property type="entry name" value="Vaccinia Virus protein VP39"/>
    <property type="match status" value="1"/>
</dbReference>
<sequence length="195" mass="21084">MTQIQRPERDELLGNFQSRPECAWALEDAPIRRVLDRVLVDAILDPRVGFVPVSALLVSLAGAGTARGLLSAVPRVTVFDPSGFAFCQMPAVDRADSGITWAQGPSLADFAGTLFDVVVVDHVGMVLFPEEVATMVKYVRAILSPGGVLILVNAHRPLPGWHFGARVLHEAFSEHLGQPAHELDLGGHLLGVWRP</sequence>
<gene>
    <name evidence="1" type="ORF">GA0111570_10785</name>
</gene>
<name>A0A1G6H8C4_9ACTN</name>
<dbReference type="AlphaFoldDB" id="A0A1G6H8C4"/>
<protein>
    <recommendedName>
        <fullName evidence="3">Methyltransferase domain-containing protein</fullName>
    </recommendedName>
</protein>
<organism evidence="1 2">
    <name type="scientific">Raineyella antarctica</name>
    <dbReference type="NCBI Taxonomy" id="1577474"/>
    <lineage>
        <taxon>Bacteria</taxon>
        <taxon>Bacillati</taxon>
        <taxon>Actinomycetota</taxon>
        <taxon>Actinomycetes</taxon>
        <taxon>Propionibacteriales</taxon>
        <taxon>Propionibacteriaceae</taxon>
        <taxon>Raineyella</taxon>
    </lineage>
</organism>
<reference evidence="1 2" key="1">
    <citation type="submission" date="2016-06" db="EMBL/GenBank/DDBJ databases">
        <authorList>
            <person name="Olsen C.W."/>
            <person name="Carey S."/>
            <person name="Hinshaw L."/>
            <person name="Karasin A.I."/>
        </authorList>
    </citation>
    <scope>NUCLEOTIDE SEQUENCE [LARGE SCALE GENOMIC DNA]</scope>
    <source>
        <strain evidence="1 2">LZ-22</strain>
    </source>
</reference>
<evidence type="ECO:0000313" key="2">
    <source>
        <dbReference type="Proteomes" id="UP000199086"/>
    </source>
</evidence>
<keyword evidence="2" id="KW-1185">Reference proteome</keyword>
<dbReference type="SUPFAM" id="SSF53335">
    <property type="entry name" value="S-adenosyl-L-methionine-dependent methyltransferases"/>
    <property type="match status" value="1"/>
</dbReference>
<evidence type="ECO:0000313" key="1">
    <source>
        <dbReference type="EMBL" id="SDB90195.1"/>
    </source>
</evidence>
<dbReference type="RefSeq" id="WP_092611230.1">
    <property type="nucleotide sequence ID" value="NZ_FMYF01000007.1"/>
</dbReference>
<dbReference type="EMBL" id="FMYF01000007">
    <property type="protein sequence ID" value="SDB90195.1"/>
    <property type="molecule type" value="Genomic_DNA"/>
</dbReference>
<dbReference type="InterPro" id="IPR029063">
    <property type="entry name" value="SAM-dependent_MTases_sf"/>
</dbReference>
<proteinExistence type="predicted"/>
<evidence type="ECO:0008006" key="3">
    <source>
        <dbReference type="Google" id="ProtNLM"/>
    </source>
</evidence>
<dbReference type="STRING" id="1577474.GA0111570_10785"/>
<dbReference type="Proteomes" id="UP000199086">
    <property type="component" value="Unassembled WGS sequence"/>
</dbReference>
<accession>A0A1G6H8C4</accession>